<dbReference type="Pfam" id="PF13522">
    <property type="entry name" value="GATase_6"/>
    <property type="match status" value="1"/>
</dbReference>
<comment type="caution">
    <text evidence="13">The sequence shown here is derived from an EMBL/GenBank/DDBJ whole genome shotgun (WGS) entry which is preliminary data.</text>
</comment>
<accession>A0A7Z1MMI1</accession>
<feature type="active site" description="Nucleophile; for GATase activity" evidence="10">
    <location>
        <position position="2"/>
    </location>
</feature>
<evidence type="ECO:0000259" key="12">
    <source>
        <dbReference type="PROSITE" id="PS51464"/>
    </source>
</evidence>
<evidence type="ECO:0000256" key="9">
    <source>
        <dbReference type="ARBA" id="ARBA00022962"/>
    </source>
</evidence>
<feature type="domain" description="SIS" evidence="12">
    <location>
        <begin position="459"/>
        <end position="600"/>
    </location>
</feature>
<keyword evidence="5 10" id="KW-0963">Cytoplasm</keyword>
<protein>
    <recommendedName>
        <fullName evidence="4 10">Glutamine--fructose-6-phosphate aminotransferase [isomerizing]</fullName>
        <ecNumber evidence="3 10">2.6.1.16</ecNumber>
    </recommendedName>
    <alternativeName>
        <fullName evidence="10">D-fructose-6-phosphate amidotransferase</fullName>
    </alternativeName>
    <alternativeName>
        <fullName evidence="10">GFAT</fullName>
    </alternativeName>
    <alternativeName>
        <fullName evidence="10">Glucosamine-6-phosphate synthase</fullName>
    </alternativeName>
    <alternativeName>
        <fullName evidence="10">Hexosephosphate aminotransferase</fullName>
    </alternativeName>
    <alternativeName>
        <fullName evidence="10">L-glutamine--D-fructose-6-phosphate amidotransferase</fullName>
    </alternativeName>
</protein>
<dbReference type="InterPro" id="IPR029055">
    <property type="entry name" value="Ntn_hydrolases_N"/>
</dbReference>
<feature type="domain" description="SIS" evidence="12">
    <location>
        <begin position="286"/>
        <end position="426"/>
    </location>
</feature>
<dbReference type="NCBIfam" id="TIGR01135">
    <property type="entry name" value="glmS"/>
    <property type="match status" value="1"/>
</dbReference>
<keyword evidence="7 10" id="KW-0808">Transferase</keyword>
<dbReference type="Gene3D" id="3.60.20.10">
    <property type="entry name" value="Glutamine Phosphoribosylpyrophosphate, subunit 1, domain 1"/>
    <property type="match status" value="1"/>
</dbReference>
<reference evidence="13" key="1">
    <citation type="submission" date="2016-07" db="EMBL/GenBank/DDBJ databases">
        <authorList>
            <person name="Kauffman K."/>
            <person name="Arevalo P."/>
            <person name="Polz M.F."/>
        </authorList>
    </citation>
    <scope>NUCLEOTIDE SEQUENCE</scope>
    <source>
        <strain evidence="13">10N.222.46.E12</strain>
    </source>
</reference>
<dbReference type="EC" id="2.6.1.16" evidence="3 10"/>
<dbReference type="PROSITE" id="PS51464">
    <property type="entry name" value="SIS"/>
    <property type="match status" value="2"/>
</dbReference>
<dbReference type="GeneID" id="50231064"/>
<dbReference type="FunFam" id="3.40.50.10490:FF:000002">
    <property type="entry name" value="Glutamine--fructose-6-phosphate aminotransferase [isomerizing]"/>
    <property type="match status" value="1"/>
</dbReference>
<dbReference type="GO" id="GO:0097367">
    <property type="term" value="F:carbohydrate derivative binding"/>
    <property type="evidence" value="ECO:0007669"/>
    <property type="project" value="InterPro"/>
</dbReference>
<evidence type="ECO:0000256" key="4">
    <source>
        <dbReference type="ARBA" id="ARBA00016090"/>
    </source>
</evidence>
<dbReference type="GO" id="GO:0005829">
    <property type="term" value="C:cytosol"/>
    <property type="evidence" value="ECO:0007669"/>
    <property type="project" value="TreeGrafter"/>
</dbReference>
<dbReference type="SUPFAM" id="SSF53697">
    <property type="entry name" value="SIS domain"/>
    <property type="match status" value="1"/>
</dbReference>
<comment type="function">
    <text evidence="10">Catalyzes the first step in hexosamine metabolism, converting fructose-6P into glucosamine-6P using glutamine as a nitrogen source.</text>
</comment>
<dbReference type="CDD" id="cd05008">
    <property type="entry name" value="SIS_GlmS_GlmD_1"/>
    <property type="match status" value="1"/>
</dbReference>
<feature type="active site" description="For Fru-6P isomerization activity" evidence="10">
    <location>
        <position position="605"/>
    </location>
</feature>
<evidence type="ECO:0000259" key="11">
    <source>
        <dbReference type="PROSITE" id="PS51278"/>
    </source>
</evidence>
<dbReference type="InterPro" id="IPR005855">
    <property type="entry name" value="GFAT"/>
</dbReference>
<evidence type="ECO:0000256" key="3">
    <source>
        <dbReference type="ARBA" id="ARBA00012916"/>
    </source>
</evidence>
<evidence type="ECO:0000313" key="13">
    <source>
        <dbReference type="EMBL" id="PMP33047.1"/>
    </source>
</evidence>
<evidence type="ECO:0000256" key="2">
    <source>
        <dbReference type="ARBA" id="ARBA00004496"/>
    </source>
</evidence>
<sequence length="610" mass="66811">MCGIVGAVAQRDVAEILVEGLRRLEYRGYDSAGVAVVDSESNLTRVRRLGKVQELADAVDEQHVIGGTGIAHTRWATHGEPSEANAHPHMSGDIAVVHNGIIENHEALRVLLQERGYVFTSQTDTEVIAHLVEWELRTSDSLVEALQKTAKQLDGAYGTVAVDRKDPSRIVVARSGSPIVIGFGVGENFLASDQLALLSVTRRFMYLEEGDVAEVTRRDVTVFDVAGERVERDIVESNAEHDAGDKGQYRHFMQKEIFEQPTALINTMEGRISETSVITNAIGVKAEEILSKVEHVQIIACGTSYNSGMAARYWFESLAGVSCDVEIASEFRYRDFVVRPNSLLVTLSQSGETADTLAALRLAKEKGYMSAMTICNVAGSSLVRESDFAFMTRAGTEIGVASTKAFTTQLAAMLMMVTSIGRLQGRINEEKEAEIVQALHQLPADIEKALAFDKEIEALAPDFADKHHTLFLGRGEFYPIAMEASLKLKEISYIHAEAYAAGELKHGPLALIDADMPVVVIAPSNDLLEKLKSNVEEVRARGGLLYVFADEDAGFESDENMKIIKMPHVSEVTAPIYYTVPMQLLSYHVALIKGTDVDQPRNLAKAVTVE</sequence>
<comment type="subcellular location">
    <subcellularLocation>
        <location evidence="2 10">Cytoplasm</location>
    </subcellularLocation>
</comment>
<feature type="domain" description="Glutamine amidotransferase type-2" evidence="11">
    <location>
        <begin position="2"/>
        <end position="218"/>
    </location>
</feature>
<evidence type="ECO:0000256" key="1">
    <source>
        <dbReference type="ARBA" id="ARBA00001031"/>
    </source>
</evidence>
<dbReference type="InterPro" id="IPR046348">
    <property type="entry name" value="SIS_dom_sf"/>
</dbReference>
<dbReference type="CDD" id="cd05009">
    <property type="entry name" value="SIS_GlmS_GlmD_2"/>
    <property type="match status" value="1"/>
</dbReference>
<feature type="initiator methionine" description="Removed" evidence="10">
    <location>
        <position position="1"/>
    </location>
</feature>
<comment type="subunit">
    <text evidence="10">Homodimer.</text>
</comment>
<dbReference type="GO" id="GO:0004360">
    <property type="term" value="F:glutamine-fructose-6-phosphate transaminase (isomerizing) activity"/>
    <property type="evidence" value="ECO:0007669"/>
    <property type="project" value="UniProtKB-UniRule"/>
</dbReference>
<dbReference type="Gene3D" id="3.40.50.10490">
    <property type="entry name" value="Glucose-6-phosphate isomerase like protein, domain 1"/>
    <property type="match status" value="2"/>
</dbReference>
<dbReference type="GO" id="GO:0046349">
    <property type="term" value="P:amino sugar biosynthetic process"/>
    <property type="evidence" value="ECO:0007669"/>
    <property type="project" value="UniProtKB-ARBA"/>
</dbReference>
<dbReference type="GO" id="GO:0006047">
    <property type="term" value="P:UDP-N-acetylglucosamine metabolic process"/>
    <property type="evidence" value="ECO:0007669"/>
    <property type="project" value="TreeGrafter"/>
</dbReference>
<dbReference type="AlphaFoldDB" id="A0A7Z1MMI1"/>
<dbReference type="InterPro" id="IPR001347">
    <property type="entry name" value="SIS_dom"/>
</dbReference>
<dbReference type="InterPro" id="IPR035466">
    <property type="entry name" value="GlmS/AgaS_SIS"/>
</dbReference>
<dbReference type="InterPro" id="IPR017932">
    <property type="entry name" value="GATase_2_dom"/>
</dbReference>
<evidence type="ECO:0000256" key="5">
    <source>
        <dbReference type="ARBA" id="ARBA00022490"/>
    </source>
</evidence>
<dbReference type="InterPro" id="IPR035490">
    <property type="entry name" value="GlmS/FrlB_SIS"/>
</dbReference>
<dbReference type="GO" id="GO:0006002">
    <property type="term" value="P:fructose 6-phosphate metabolic process"/>
    <property type="evidence" value="ECO:0007669"/>
    <property type="project" value="TreeGrafter"/>
</dbReference>
<reference evidence="13" key="2">
    <citation type="journal article" date="2018" name="Nature">
        <title>A major lineage of non-tailed dsDNA viruses as unrecognized killers of marine bacteria.</title>
        <authorList>
            <person name="Kauffman K.M."/>
            <person name="Hussain F.A."/>
            <person name="Yang J."/>
            <person name="Arevalo P."/>
            <person name="Brown J.M."/>
            <person name="Chang W.K."/>
            <person name="VanInsberghe D."/>
            <person name="Elsherbini J."/>
            <person name="Sharma R.S."/>
            <person name="Cutler M.B."/>
            <person name="Kelly L."/>
            <person name="Polz M.F."/>
        </authorList>
    </citation>
    <scope>NUCLEOTIDE SEQUENCE</scope>
    <source>
        <strain evidence="13">10N.222.46.E12</strain>
    </source>
</reference>
<evidence type="ECO:0000256" key="6">
    <source>
        <dbReference type="ARBA" id="ARBA00022576"/>
    </source>
</evidence>
<dbReference type="HAMAP" id="MF_00164">
    <property type="entry name" value="GlmS"/>
    <property type="match status" value="1"/>
</dbReference>
<comment type="catalytic activity">
    <reaction evidence="1 10">
        <text>D-fructose 6-phosphate + L-glutamine = D-glucosamine 6-phosphate + L-glutamate</text>
        <dbReference type="Rhea" id="RHEA:13237"/>
        <dbReference type="ChEBI" id="CHEBI:29985"/>
        <dbReference type="ChEBI" id="CHEBI:58359"/>
        <dbReference type="ChEBI" id="CHEBI:58725"/>
        <dbReference type="ChEBI" id="CHEBI:61527"/>
        <dbReference type="EC" id="2.6.1.16"/>
    </reaction>
</comment>
<evidence type="ECO:0000256" key="10">
    <source>
        <dbReference type="HAMAP-Rule" id="MF_00164"/>
    </source>
</evidence>
<dbReference type="GO" id="GO:0005975">
    <property type="term" value="P:carbohydrate metabolic process"/>
    <property type="evidence" value="ECO:0007669"/>
    <property type="project" value="UniProtKB-UniRule"/>
</dbReference>
<dbReference type="CDD" id="cd00714">
    <property type="entry name" value="GFAT"/>
    <property type="match status" value="1"/>
</dbReference>
<name>A0A7Z1MMI1_9VIBR</name>
<dbReference type="InterPro" id="IPR047084">
    <property type="entry name" value="GFAT_N"/>
</dbReference>
<dbReference type="GO" id="GO:0006487">
    <property type="term" value="P:protein N-linked glycosylation"/>
    <property type="evidence" value="ECO:0007669"/>
    <property type="project" value="TreeGrafter"/>
</dbReference>
<dbReference type="EMBL" id="MDBS01000002">
    <property type="protein sequence ID" value="PMP33047.1"/>
    <property type="molecule type" value="Genomic_DNA"/>
</dbReference>
<dbReference type="FunFam" id="3.60.20.10:FF:000006">
    <property type="entry name" value="Glutamine--fructose-6-phosphate aminotransferase [isomerizing]"/>
    <property type="match status" value="1"/>
</dbReference>
<keyword evidence="9" id="KW-0315">Glutamine amidotransferase</keyword>
<dbReference type="NCBIfam" id="NF001484">
    <property type="entry name" value="PRK00331.1"/>
    <property type="match status" value="1"/>
</dbReference>
<dbReference type="SUPFAM" id="SSF56235">
    <property type="entry name" value="N-terminal nucleophile aminohydrolases (Ntn hydrolases)"/>
    <property type="match status" value="1"/>
</dbReference>
<dbReference type="PANTHER" id="PTHR10937">
    <property type="entry name" value="GLUCOSAMINE--FRUCTOSE-6-PHOSPHATE AMINOTRANSFERASE, ISOMERIZING"/>
    <property type="match status" value="1"/>
</dbReference>
<dbReference type="PANTHER" id="PTHR10937:SF0">
    <property type="entry name" value="GLUTAMINE--FRUCTOSE-6-PHOSPHATE TRANSAMINASE (ISOMERIZING)"/>
    <property type="match status" value="1"/>
</dbReference>
<proteinExistence type="inferred from homology"/>
<organism evidence="13">
    <name type="scientific">Vibrio cyclitrophicus</name>
    <dbReference type="NCBI Taxonomy" id="47951"/>
    <lineage>
        <taxon>Bacteria</taxon>
        <taxon>Pseudomonadati</taxon>
        <taxon>Pseudomonadota</taxon>
        <taxon>Gammaproteobacteria</taxon>
        <taxon>Vibrionales</taxon>
        <taxon>Vibrionaceae</taxon>
        <taxon>Vibrio</taxon>
    </lineage>
</organism>
<dbReference type="RefSeq" id="WP_016767767.1">
    <property type="nucleotide sequence ID" value="NZ_CAWNSP010000026.1"/>
</dbReference>
<dbReference type="PROSITE" id="PS51278">
    <property type="entry name" value="GATASE_TYPE_2"/>
    <property type="match status" value="1"/>
</dbReference>
<gene>
    <name evidence="10" type="primary">glmS</name>
    <name evidence="13" type="ORF">BCS90_00125</name>
</gene>
<dbReference type="Pfam" id="PF01380">
    <property type="entry name" value="SIS"/>
    <property type="match status" value="2"/>
</dbReference>
<dbReference type="FunFam" id="3.40.50.10490:FF:000001">
    <property type="entry name" value="Glutamine--fructose-6-phosphate aminotransferase [isomerizing]"/>
    <property type="match status" value="1"/>
</dbReference>
<keyword evidence="8" id="KW-0677">Repeat</keyword>
<evidence type="ECO:0000256" key="8">
    <source>
        <dbReference type="ARBA" id="ARBA00022737"/>
    </source>
</evidence>
<keyword evidence="6 10" id="KW-0032">Aminotransferase</keyword>
<evidence type="ECO:0000256" key="7">
    <source>
        <dbReference type="ARBA" id="ARBA00022679"/>
    </source>
</evidence>